<name>A0ABX0WMA1_9BURK</name>
<sequence length="51" mass="5667">MRLLREVIDLPVASYMATTPECHSGFASGVGKGMLCHYIRISNWVSVGLWI</sequence>
<accession>A0ABX0WMA1</accession>
<evidence type="ECO:0000313" key="2">
    <source>
        <dbReference type="Proteomes" id="UP000783934"/>
    </source>
</evidence>
<comment type="caution">
    <text evidence="1">The sequence shown here is derived from an EMBL/GenBank/DDBJ whole genome shotgun (WGS) entry which is preliminary data.</text>
</comment>
<keyword evidence="2" id="KW-1185">Reference proteome</keyword>
<protein>
    <submittedName>
        <fullName evidence="1">Uncharacterized protein</fullName>
    </submittedName>
</protein>
<reference evidence="1 2" key="1">
    <citation type="submission" date="2020-03" db="EMBL/GenBank/DDBJ databases">
        <title>Genomic Encyclopedia of Type Strains, Phase IV (KMG-IV): sequencing the most valuable type-strain genomes for metagenomic binning, comparative biology and taxonomic classification.</title>
        <authorList>
            <person name="Goeker M."/>
        </authorList>
    </citation>
    <scope>NUCLEOTIDE SEQUENCE [LARGE SCALE GENOMIC DNA]</scope>
    <source>
        <strain evidence="1 2">DSM 26613</strain>
    </source>
</reference>
<organism evidence="1 2">
    <name type="scientific">Paenalcaligenes hominis</name>
    <dbReference type="NCBI Taxonomy" id="643674"/>
    <lineage>
        <taxon>Bacteria</taxon>
        <taxon>Pseudomonadati</taxon>
        <taxon>Pseudomonadota</taxon>
        <taxon>Betaproteobacteria</taxon>
        <taxon>Burkholderiales</taxon>
        <taxon>Alcaligenaceae</taxon>
        <taxon>Paenalcaligenes</taxon>
    </lineage>
</organism>
<dbReference type="RefSeq" id="WP_377521154.1">
    <property type="nucleotide sequence ID" value="NZ_JBHRVR010000001.1"/>
</dbReference>
<evidence type="ECO:0000313" key="1">
    <source>
        <dbReference type="EMBL" id="NJB64268.1"/>
    </source>
</evidence>
<gene>
    <name evidence="1" type="ORF">GGR41_000489</name>
</gene>
<dbReference type="EMBL" id="JAATIZ010000001">
    <property type="protein sequence ID" value="NJB64268.1"/>
    <property type="molecule type" value="Genomic_DNA"/>
</dbReference>
<dbReference type="Proteomes" id="UP000783934">
    <property type="component" value="Unassembled WGS sequence"/>
</dbReference>
<proteinExistence type="predicted"/>